<evidence type="ECO:0000313" key="7">
    <source>
        <dbReference type="Proteomes" id="UP000435243"/>
    </source>
</evidence>
<reference evidence="6 7" key="1">
    <citation type="submission" date="2019-12" db="EMBL/GenBank/DDBJ databases">
        <title>Genomic-based taxomic classification of the family Erythrobacteraceae.</title>
        <authorList>
            <person name="Xu L."/>
        </authorList>
    </citation>
    <scope>NUCLEOTIDE SEQUENCE [LARGE SCALE GENOMIC DNA]</scope>
    <source>
        <strain evidence="6 7">JCM 16339</strain>
    </source>
</reference>
<dbReference type="SUPFAM" id="SSF46689">
    <property type="entry name" value="Homeodomain-like"/>
    <property type="match status" value="1"/>
</dbReference>
<dbReference type="PANTHER" id="PTHR47506:SF1">
    <property type="entry name" value="HTH-TYPE TRANSCRIPTIONAL REGULATOR YJDC"/>
    <property type="match status" value="1"/>
</dbReference>
<feature type="domain" description="HTH tetR-type" evidence="4">
    <location>
        <begin position="19"/>
        <end position="63"/>
    </location>
</feature>
<evidence type="ECO:0000256" key="2">
    <source>
        <dbReference type="ARBA" id="ARBA00023125"/>
    </source>
</evidence>
<proteinExistence type="predicted"/>
<dbReference type="AlphaFoldDB" id="A0A844ZKA0"/>
<keyword evidence="7" id="KW-1185">Reference proteome</keyword>
<evidence type="ECO:0000259" key="5">
    <source>
        <dbReference type="Pfam" id="PF16925"/>
    </source>
</evidence>
<dbReference type="Pfam" id="PF16925">
    <property type="entry name" value="TetR_C_13"/>
    <property type="match status" value="1"/>
</dbReference>
<keyword evidence="2" id="KW-0238">DNA-binding</keyword>
<feature type="domain" description="Tetracyclin repressor-like C-terminal" evidence="5">
    <location>
        <begin position="105"/>
        <end position="191"/>
    </location>
</feature>
<name>A0A844ZKA0_9SPHN</name>
<dbReference type="GO" id="GO:0003677">
    <property type="term" value="F:DNA binding"/>
    <property type="evidence" value="ECO:0007669"/>
    <property type="project" value="UniProtKB-KW"/>
</dbReference>
<evidence type="ECO:0000313" key="6">
    <source>
        <dbReference type="EMBL" id="MXO88225.1"/>
    </source>
</evidence>
<protein>
    <submittedName>
        <fullName evidence="6">TetR family transcriptional regulator</fullName>
    </submittedName>
</protein>
<dbReference type="OrthoDB" id="9795242at2"/>
<dbReference type="Gene3D" id="1.10.10.60">
    <property type="entry name" value="Homeodomain-like"/>
    <property type="match status" value="1"/>
</dbReference>
<dbReference type="Proteomes" id="UP000435243">
    <property type="component" value="Unassembled WGS sequence"/>
</dbReference>
<dbReference type="Gene3D" id="1.10.357.10">
    <property type="entry name" value="Tetracycline Repressor, domain 2"/>
    <property type="match status" value="1"/>
</dbReference>
<dbReference type="RefSeq" id="WP_160590361.1">
    <property type="nucleotide sequence ID" value="NZ_BAAAFP010000001.1"/>
</dbReference>
<dbReference type="PRINTS" id="PR00455">
    <property type="entry name" value="HTHTETR"/>
</dbReference>
<keyword evidence="3" id="KW-0804">Transcription</keyword>
<dbReference type="InterPro" id="IPR001647">
    <property type="entry name" value="HTH_TetR"/>
</dbReference>
<comment type="caution">
    <text evidence="6">The sequence shown here is derived from an EMBL/GenBank/DDBJ whole genome shotgun (WGS) entry which is preliminary data.</text>
</comment>
<dbReference type="InterPro" id="IPR009057">
    <property type="entry name" value="Homeodomain-like_sf"/>
</dbReference>
<organism evidence="6 7">
    <name type="scientific">Alteraurantiacibacter aestuarii</name>
    <dbReference type="NCBI Taxonomy" id="650004"/>
    <lineage>
        <taxon>Bacteria</taxon>
        <taxon>Pseudomonadati</taxon>
        <taxon>Pseudomonadota</taxon>
        <taxon>Alphaproteobacteria</taxon>
        <taxon>Sphingomonadales</taxon>
        <taxon>Erythrobacteraceae</taxon>
        <taxon>Alteraurantiacibacter</taxon>
    </lineage>
</organism>
<evidence type="ECO:0000256" key="1">
    <source>
        <dbReference type="ARBA" id="ARBA00023015"/>
    </source>
</evidence>
<dbReference type="InterPro" id="IPR036271">
    <property type="entry name" value="Tet_transcr_reg_TetR-rel_C_sf"/>
</dbReference>
<dbReference type="InterPro" id="IPR011075">
    <property type="entry name" value="TetR_C"/>
</dbReference>
<evidence type="ECO:0000256" key="3">
    <source>
        <dbReference type="ARBA" id="ARBA00023163"/>
    </source>
</evidence>
<dbReference type="PROSITE" id="PS01081">
    <property type="entry name" value="HTH_TETR_1"/>
    <property type="match status" value="1"/>
</dbReference>
<sequence>MEKTATRGRPREFDLDQALAAALRVFWTKGYEGASLTDLTEAMGITRPSLYAAFGNKEALFRQALDLYGEEKLAYVGQALAAETARGVANNLLYGAIDTVTGEECRGCMGVIASVACQSAEESIRDDVARRTESSRAALVARMRRAIADGDFTVPVDAEAMTRYLLAVLQGMAVQAGAGANRQQLQQVAEATLAIWPSR</sequence>
<gene>
    <name evidence="6" type="ORF">GRI32_05670</name>
</gene>
<dbReference type="PANTHER" id="PTHR47506">
    <property type="entry name" value="TRANSCRIPTIONAL REGULATORY PROTEIN"/>
    <property type="match status" value="1"/>
</dbReference>
<evidence type="ECO:0000259" key="4">
    <source>
        <dbReference type="Pfam" id="PF00440"/>
    </source>
</evidence>
<keyword evidence="1" id="KW-0805">Transcription regulation</keyword>
<dbReference type="EMBL" id="WTYY01000003">
    <property type="protein sequence ID" value="MXO88225.1"/>
    <property type="molecule type" value="Genomic_DNA"/>
</dbReference>
<dbReference type="Pfam" id="PF00440">
    <property type="entry name" value="TetR_N"/>
    <property type="match status" value="1"/>
</dbReference>
<accession>A0A844ZKA0</accession>
<dbReference type="SUPFAM" id="SSF48498">
    <property type="entry name" value="Tetracyclin repressor-like, C-terminal domain"/>
    <property type="match status" value="1"/>
</dbReference>
<dbReference type="InterPro" id="IPR023772">
    <property type="entry name" value="DNA-bd_HTH_TetR-type_CS"/>
</dbReference>